<dbReference type="PANTHER" id="PTHR35784:SF1">
    <property type="entry name" value="MEDIATOR OF RNA POLYMERASE II TRANSCRIPTION SUBUNIT 5"/>
    <property type="match status" value="1"/>
</dbReference>
<evidence type="ECO:0000256" key="4">
    <source>
        <dbReference type="ARBA" id="ARBA00023015"/>
    </source>
</evidence>
<evidence type="ECO:0000256" key="6">
    <source>
        <dbReference type="ARBA" id="ARBA00023163"/>
    </source>
</evidence>
<evidence type="ECO:0000313" key="11">
    <source>
        <dbReference type="Proteomes" id="UP000799441"/>
    </source>
</evidence>
<comment type="subunit">
    <text evidence="9">Component of the Mediator complex.</text>
</comment>
<dbReference type="GO" id="GO:0006357">
    <property type="term" value="P:regulation of transcription by RNA polymerase II"/>
    <property type="evidence" value="ECO:0007669"/>
    <property type="project" value="InterPro"/>
</dbReference>
<gene>
    <name evidence="9" type="primary">MED5</name>
    <name evidence="10" type="ORF">K431DRAFT_225772</name>
</gene>
<dbReference type="EMBL" id="MU003796">
    <property type="protein sequence ID" value="KAF2720785.1"/>
    <property type="molecule type" value="Genomic_DNA"/>
</dbReference>
<proteinExistence type="inferred from homology"/>
<evidence type="ECO:0000256" key="9">
    <source>
        <dbReference type="RuleBase" id="RU364142"/>
    </source>
</evidence>
<dbReference type="Proteomes" id="UP000799441">
    <property type="component" value="Unassembled WGS sequence"/>
</dbReference>
<accession>A0A9P4Q750</accession>
<dbReference type="PANTHER" id="PTHR35784">
    <property type="entry name" value="MEDIATOR OF RNA POLYMERASE II TRANSCRIPTION SUBUNIT 5"/>
    <property type="match status" value="1"/>
</dbReference>
<protein>
    <recommendedName>
        <fullName evidence="3 9">Mediator of RNA polymerase II transcription subunit 5</fullName>
    </recommendedName>
    <alternativeName>
        <fullName evidence="8 9">Mediator complex subunit 5</fullName>
    </alternativeName>
</protein>
<comment type="similarity">
    <text evidence="2 9">Belongs to the Mediator complex subunit 5 family.</text>
</comment>
<reference evidence="10" key="1">
    <citation type="journal article" date="2020" name="Stud. Mycol.">
        <title>101 Dothideomycetes genomes: a test case for predicting lifestyles and emergence of pathogens.</title>
        <authorList>
            <person name="Haridas S."/>
            <person name="Albert R."/>
            <person name="Binder M."/>
            <person name="Bloem J."/>
            <person name="Labutti K."/>
            <person name="Salamov A."/>
            <person name="Andreopoulos B."/>
            <person name="Baker S."/>
            <person name="Barry K."/>
            <person name="Bills G."/>
            <person name="Bluhm B."/>
            <person name="Cannon C."/>
            <person name="Castanera R."/>
            <person name="Culley D."/>
            <person name="Daum C."/>
            <person name="Ezra D."/>
            <person name="Gonzalez J."/>
            <person name="Henrissat B."/>
            <person name="Kuo A."/>
            <person name="Liang C."/>
            <person name="Lipzen A."/>
            <person name="Lutzoni F."/>
            <person name="Magnuson J."/>
            <person name="Mondo S."/>
            <person name="Nolan M."/>
            <person name="Ohm R."/>
            <person name="Pangilinan J."/>
            <person name="Park H.-J."/>
            <person name="Ramirez L."/>
            <person name="Alfaro M."/>
            <person name="Sun H."/>
            <person name="Tritt A."/>
            <person name="Yoshinaga Y."/>
            <person name="Zwiers L.-H."/>
            <person name="Turgeon B."/>
            <person name="Goodwin S."/>
            <person name="Spatafora J."/>
            <person name="Crous P."/>
            <person name="Grigoriev I."/>
        </authorList>
    </citation>
    <scope>NUCLEOTIDE SEQUENCE</scope>
    <source>
        <strain evidence="10">CBS 116435</strain>
    </source>
</reference>
<keyword evidence="5 9" id="KW-0010">Activator</keyword>
<evidence type="ECO:0000256" key="5">
    <source>
        <dbReference type="ARBA" id="ARBA00023159"/>
    </source>
</evidence>
<evidence type="ECO:0000256" key="3">
    <source>
        <dbReference type="ARBA" id="ARBA00020628"/>
    </source>
</evidence>
<keyword evidence="7 9" id="KW-0539">Nucleus</keyword>
<comment type="function">
    <text evidence="9">Component of the Mediator complex, a coactivator involved in the regulated transcription of nearly all RNA polymerase II-dependent genes. Mediator functions as a bridge to convey information from gene-specific regulatory proteins to the basal RNA polymerase II transcription machinery. Mediator is recruited to promoters by direct interactions with regulatory proteins and serves as a scaffold for the assembly of a functional preinitiation complex with RNA polymerase II and the general transcription factors.</text>
</comment>
<keyword evidence="11" id="KW-1185">Reference proteome</keyword>
<dbReference type="Pfam" id="PF08689">
    <property type="entry name" value="Med5"/>
    <property type="match status" value="1"/>
</dbReference>
<evidence type="ECO:0000256" key="1">
    <source>
        <dbReference type="ARBA" id="ARBA00004123"/>
    </source>
</evidence>
<dbReference type="OrthoDB" id="5322661at2759"/>
<dbReference type="InterPro" id="IPR014801">
    <property type="entry name" value="Mediator_Med5_fun"/>
</dbReference>
<dbReference type="GO" id="GO:0016592">
    <property type="term" value="C:mediator complex"/>
    <property type="evidence" value="ECO:0007669"/>
    <property type="project" value="InterPro"/>
</dbReference>
<comment type="subcellular location">
    <subcellularLocation>
        <location evidence="1 9">Nucleus</location>
    </subcellularLocation>
</comment>
<organism evidence="10 11">
    <name type="scientific">Polychaeton citri CBS 116435</name>
    <dbReference type="NCBI Taxonomy" id="1314669"/>
    <lineage>
        <taxon>Eukaryota</taxon>
        <taxon>Fungi</taxon>
        <taxon>Dikarya</taxon>
        <taxon>Ascomycota</taxon>
        <taxon>Pezizomycotina</taxon>
        <taxon>Dothideomycetes</taxon>
        <taxon>Dothideomycetidae</taxon>
        <taxon>Capnodiales</taxon>
        <taxon>Capnodiaceae</taxon>
        <taxon>Polychaeton</taxon>
    </lineage>
</organism>
<evidence type="ECO:0000256" key="7">
    <source>
        <dbReference type="ARBA" id="ARBA00023242"/>
    </source>
</evidence>
<evidence type="ECO:0000256" key="2">
    <source>
        <dbReference type="ARBA" id="ARBA00008782"/>
    </source>
</evidence>
<keyword evidence="4 9" id="KW-0805">Transcription regulation</keyword>
<sequence>MQPFLELDKKGLPKLSDDQVRNSVTDLPLVSSRAGTYIWINACLFARPLTDDMTLMQLLHARGADNIQASAVDLLVASFEILTNALLIKESDQSVDLIKSFICNRLPPLLASVSNLLLPLTSEQCIQMGFSNINIDPLPPLTDGADVIREQLQVTRSEFLQACILHALVSDTTVAVILQRPSTALPKAQKLNKDMLVQQCAHNTGKVEGLIESLKAMQGNAGAIAGCIVDIVNNCCNLKDTMSLKAVCMSLIKHIPSIDVIFQYNQPMHLILPMCSLLNDWVHEQDQSELQPPYEEFAVIFLLVLVVINRYNLRKEDIGILDNENFILTMMRDQSTSSALESMPDVQKERLAKWIEGLYATDEQDETSGINDEVMSQCPPQAFYQLVPTLFEQSVIARKSNAVPVATLLGGLELLLEPFLLPSLIGGLSWMIKHSWEDHGDADILLAMLNKLLKPSSPSSDTQAMHKAILGIIATPLAQSLETLKRKSFKKDVNGLLEILRPHLNQQRSTQASSTEVQQWAVAFEEDYAKAISTNVRHVVKWITAVGPNPPPSFSFRLYVTLIELIGPEAVLDAMLDEIAQLTVAGKGAEALDVCAAIVCAPSPDRATGSALQRVLHLRSLDTEGLLDAPASRSEATLRLQRRVDAHHTAMLTASTSMTMPMQDQAADQMMQDLGLTGDDSGVGNASASQSGVQAGDEGLNFDGTDISSQLNQPMDGINNANNDATGLEATGSAGQVDQMQDIFGDLGVDLGNSGGDQGIDAFNPQGDGGMGQQSQEDDIFAGLDMDLADFTDDYNFG</sequence>
<dbReference type="GO" id="GO:0003712">
    <property type="term" value="F:transcription coregulator activity"/>
    <property type="evidence" value="ECO:0007669"/>
    <property type="project" value="InterPro"/>
</dbReference>
<keyword evidence="6 9" id="KW-0804">Transcription</keyword>
<comment type="caution">
    <text evidence="10">The sequence shown here is derived from an EMBL/GenBank/DDBJ whole genome shotgun (WGS) entry which is preliminary data.</text>
</comment>
<name>A0A9P4Q750_9PEZI</name>
<evidence type="ECO:0000256" key="8">
    <source>
        <dbReference type="ARBA" id="ARBA00031256"/>
    </source>
</evidence>
<evidence type="ECO:0000313" key="10">
    <source>
        <dbReference type="EMBL" id="KAF2720785.1"/>
    </source>
</evidence>
<dbReference type="AlphaFoldDB" id="A0A9P4Q750"/>